<keyword evidence="2" id="KW-1185">Reference proteome</keyword>
<dbReference type="EMBL" id="JACIDH010000002">
    <property type="protein sequence ID" value="MBB3878428.1"/>
    <property type="molecule type" value="Genomic_DNA"/>
</dbReference>
<dbReference type="Proteomes" id="UP000538670">
    <property type="component" value="Unassembled WGS sequence"/>
</dbReference>
<reference evidence="1 2" key="1">
    <citation type="submission" date="2020-08" db="EMBL/GenBank/DDBJ databases">
        <title>Genomic Encyclopedia of Type Strains, Phase IV (KMG-IV): sequencing the most valuable type-strain genomes for metagenomic binning, comparative biology and taxonomic classification.</title>
        <authorList>
            <person name="Goeker M."/>
        </authorList>
    </citation>
    <scope>NUCLEOTIDE SEQUENCE [LARGE SCALE GENOMIC DNA]</scope>
    <source>
        <strain evidence="1 2">DSM 19512</strain>
    </source>
</reference>
<accession>A0A7W6F250</accession>
<dbReference type="RefSeq" id="WP_183950641.1">
    <property type="nucleotide sequence ID" value="NZ_JACIDH010000002.1"/>
</dbReference>
<dbReference type="AlphaFoldDB" id="A0A7W6F250"/>
<evidence type="ECO:0000313" key="1">
    <source>
        <dbReference type="EMBL" id="MBB3878428.1"/>
    </source>
</evidence>
<organism evidence="1 2">
    <name type="scientific">Sphingomonas pseudosanguinis</name>
    <dbReference type="NCBI Taxonomy" id="413712"/>
    <lineage>
        <taxon>Bacteria</taxon>
        <taxon>Pseudomonadati</taxon>
        <taxon>Pseudomonadota</taxon>
        <taxon>Alphaproteobacteria</taxon>
        <taxon>Sphingomonadales</taxon>
        <taxon>Sphingomonadaceae</taxon>
        <taxon>Sphingomonas</taxon>
    </lineage>
</organism>
<sequence length="91" mass="9787">MDLLNSRMVGAAVGMVGPQAWVGGVSFTLSIGLRAEAWRYDPLFAMLAAFDLDAAAFCRRPEPSSAAHPREAKGSSPPCGYQVRQHLQVLL</sequence>
<evidence type="ECO:0000313" key="2">
    <source>
        <dbReference type="Proteomes" id="UP000538670"/>
    </source>
</evidence>
<comment type="caution">
    <text evidence="1">The sequence shown here is derived from an EMBL/GenBank/DDBJ whole genome shotgun (WGS) entry which is preliminary data.</text>
</comment>
<protein>
    <submittedName>
        <fullName evidence="1">Sugar phosphate permease</fullName>
    </submittedName>
</protein>
<gene>
    <name evidence="1" type="ORF">GGR48_000841</name>
</gene>
<name>A0A7W6F250_9SPHN</name>
<proteinExistence type="predicted"/>